<feature type="transmembrane region" description="Helical" evidence="1">
    <location>
        <begin position="112"/>
        <end position="135"/>
    </location>
</feature>
<dbReference type="EMBL" id="DVNB01000083">
    <property type="protein sequence ID" value="HIU57724.1"/>
    <property type="molecule type" value="Genomic_DNA"/>
</dbReference>
<evidence type="ECO:0000313" key="2">
    <source>
        <dbReference type="EMBL" id="HIU57724.1"/>
    </source>
</evidence>
<evidence type="ECO:0000256" key="1">
    <source>
        <dbReference type="SAM" id="Phobius"/>
    </source>
</evidence>
<keyword evidence="1" id="KW-0812">Transmembrane</keyword>
<accession>A0A9D1SER4</accession>
<reference evidence="2" key="1">
    <citation type="submission" date="2020-10" db="EMBL/GenBank/DDBJ databases">
        <authorList>
            <person name="Gilroy R."/>
        </authorList>
    </citation>
    <scope>NUCLEOTIDE SEQUENCE</scope>
    <source>
        <strain evidence="2">USAMLcec3-3695</strain>
    </source>
</reference>
<organism evidence="2 3">
    <name type="scientific">Candidatus Ornithomonoglobus merdipullorum</name>
    <dbReference type="NCBI Taxonomy" id="2840895"/>
    <lineage>
        <taxon>Bacteria</taxon>
        <taxon>Bacillati</taxon>
        <taxon>Bacillota</taxon>
        <taxon>Clostridia</taxon>
        <taxon>Candidatus Ornithomonoglobus</taxon>
    </lineage>
</organism>
<evidence type="ECO:0000313" key="3">
    <source>
        <dbReference type="Proteomes" id="UP000824109"/>
    </source>
</evidence>
<reference evidence="2" key="2">
    <citation type="journal article" date="2021" name="PeerJ">
        <title>Extensive microbial diversity within the chicken gut microbiome revealed by metagenomics and culture.</title>
        <authorList>
            <person name="Gilroy R."/>
            <person name="Ravi A."/>
            <person name="Getino M."/>
            <person name="Pursley I."/>
            <person name="Horton D.L."/>
            <person name="Alikhan N.F."/>
            <person name="Baker D."/>
            <person name="Gharbi K."/>
            <person name="Hall N."/>
            <person name="Watson M."/>
            <person name="Adriaenssens E.M."/>
            <person name="Foster-Nyarko E."/>
            <person name="Jarju S."/>
            <person name="Secka A."/>
            <person name="Antonio M."/>
            <person name="Oren A."/>
            <person name="Chaudhuri R.R."/>
            <person name="La Ragione R."/>
            <person name="Hildebrand F."/>
            <person name="Pallen M.J."/>
        </authorList>
    </citation>
    <scope>NUCLEOTIDE SEQUENCE</scope>
    <source>
        <strain evidence="2">USAMLcec3-3695</strain>
    </source>
</reference>
<keyword evidence="1" id="KW-0472">Membrane</keyword>
<feature type="transmembrane region" description="Helical" evidence="1">
    <location>
        <begin position="6"/>
        <end position="35"/>
    </location>
</feature>
<gene>
    <name evidence="2" type="ORF">IAA61_07955</name>
</gene>
<comment type="caution">
    <text evidence="2">The sequence shown here is derived from an EMBL/GenBank/DDBJ whole genome shotgun (WGS) entry which is preliminary data.</text>
</comment>
<keyword evidence="1" id="KW-1133">Transmembrane helix</keyword>
<feature type="transmembrane region" description="Helical" evidence="1">
    <location>
        <begin position="141"/>
        <end position="158"/>
    </location>
</feature>
<dbReference type="Proteomes" id="UP000824109">
    <property type="component" value="Unassembled WGS sequence"/>
</dbReference>
<protein>
    <submittedName>
        <fullName evidence="2">Uncharacterized protein</fullName>
    </submittedName>
</protein>
<name>A0A9D1SER4_9FIRM</name>
<proteinExistence type="predicted"/>
<sequence length="170" mass="18395">MKKYIGYIPAVILTAAYMIFSRGTVMPVIIVGLLLIWASAFLLHKGFFWGGAFGTLSAVGLICTGIKYTAAAELLIGIALAVFYVICGIFLRKKGDPVKTPNSEALKMLVRVVLTIAVIPISMYAAIVSAMFLMWNQINHVLAYIGMIALPSLALVLSNRSLITKTNQTP</sequence>
<feature type="transmembrane region" description="Helical" evidence="1">
    <location>
        <begin position="74"/>
        <end position="91"/>
    </location>
</feature>
<dbReference type="AlphaFoldDB" id="A0A9D1SER4"/>
<feature type="transmembrane region" description="Helical" evidence="1">
    <location>
        <begin position="47"/>
        <end position="68"/>
    </location>
</feature>